<feature type="compositionally biased region" description="Polar residues" evidence="1">
    <location>
        <begin position="1"/>
        <end position="16"/>
    </location>
</feature>
<proteinExistence type="predicted"/>
<protein>
    <submittedName>
        <fullName evidence="2">Uncharacterized protein</fullName>
    </submittedName>
</protein>
<accession>A0A9P3C833</accession>
<evidence type="ECO:0000313" key="2">
    <source>
        <dbReference type="EMBL" id="GIZ38427.1"/>
    </source>
</evidence>
<dbReference type="EMBL" id="BOLY01000001">
    <property type="protein sequence ID" value="GIZ38427.1"/>
    <property type="molecule type" value="Genomic_DNA"/>
</dbReference>
<evidence type="ECO:0000313" key="3">
    <source>
        <dbReference type="Proteomes" id="UP000825890"/>
    </source>
</evidence>
<feature type="region of interest" description="Disordered" evidence="1">
    <location>
        <begin position="1"/>
        <end position="55"/>
    </location>
</feature>
<keyword evidence="3" id="KW-1185">Reference proteome</keyword>
<sequence length="143" mass="16736">MQRQSQSKIDGSQPANTKDYRRVPIAHILNDQGNDTQESQNTEDQSMKNEPTSWNWSRHPQALLAIWDYHNSWQMSRKRLQDMEHVRELEQPQEIPELLGNVMKSMLERFPELGAGEVVLSVDWVVDTLEVRRYIGEYLNSPS</sequence>
<comment type="caution">
    <text evidence="2">The sequence shown here is derived from an EMBL/GenBank/DDBJ whole genome shotgun (WGS) entry which is preliminary data.</text>
</comment>
<dbReference type="OrthoDB" id="10373005at2759"/>
<dbReference type="RefSeq" id="XP_044652914.1">
    <property type="nucleotide sequence ID" value="XM_044796979.1"/>
</dbReference>
<evidence type="ECO:0000256" key="1">
    <source>
        <dbReference type="SAM" id="MobiDB-lite"/>
    </source>
</evidence>
<dbReference type="AlphaFoldDB" id="A0A9P3C833"/>
<dbReference type="Proteomes" id="UP000825890">
    <property type="component" value="Unassembled WGS sequence"/>
</dbReference>
<organism evidence="2 3">
    <name type="scientific">Cercospora kikuchii</name>
    <dbReference type="NCBI Taxonomy" id="84275"/>
    <lineage>
        <taxon>Eukaryota</taxon>
        <taxon>Fungi</taxon>
        <taxon>Dikarya</taxon>
        <taxon>Ascomycota</taxon>
        <taxon>Pezizomycotina</taxon>
        <taxon>Dothideomycetes</taxon>
        <taxon>Dothideomycetidae</taxon>
        <taxon>Mycosphaerellales</taxon>
        <taxon>Mycosphaerellaceae</taxon>
        <taxon>Cercospora</taxon>
    </lineage>
</organism>
<gene>
    <name evidence="2" type="ORF">CKM354_000184400</name>
</gene>
<dbReference type="GeneID" id="68287419"/>
<reference evidence="2 3" key="1">
    <citation type="submission" date="2021-01" db="EMBL/GenBank/DDBJ databases">
        <title>Cercospora kikuchii MAFF 305040 whole genome shotgun sequence.</title>
        <authorList>
            <person name="Kashiwa T."/>
            <person name="Suzuki T."/>
        </authorList>
    </citation>
    <scope>NUCLEOTIDE SEQUENCE [LARGE SCALE GENOMIC DNA]</scope>
    <source>
        <strain evidence="2 3">MAFF 305040</strain>
    </source>
</reference>
<feature type="compositionally biased region" description="Polar residues" evidence="1">
    <location>
        <begin position="31"/>
        <end position="55"/>
    </location>
</feature>
<name>A0A9P3C833_9PEZI</name>